<feature type="domain" description="DRBM" evidence="4">
    <location>
        <begin position="121"/>
        <end position="189"/>
    </location>
</feature>
<dbReference type="SMART" id="SM00358">
    <property type="entry name" value="DSRM"/>
    <property type="match status" value="2"/>
</dbReference>
<organism evidence="5 6">
    <name type="scientific">Danaus chrysippus</name>
    <name type="common">African queen</name>
    <dbReference type="NCBI Taxonomy" id="151541"/>
    <lineage>
        <taxon>Eukaryota</taxon>
        <taxon>Metazoa</taxon>
        <taxon>Ecdysozoa</taxon>
        <taxon>Arthropoda</taxon>
        <taxon>Hexapoda</taxon>
        <taxon>Insecta</taxon>
        <taxon>Pterygota</taxon>
        <taxon>Neoptera</taxon>
        <taxon>Endopterygota</taxon>
        <taxon>Lepidoptera</taxon>
        <taxon>Glossata</taxon>
        <taxon>Ditrysia</taxon>
        <taxon>Papilionoidea</taxon>
        <taxon>Nymphalidae</taxon>
        <taxon>Danainae</taxon>
        <taxon>Danaini</taxon>
        <taxon>Danaina</taxon>
        <taxon>Danaus</taxon>
        <taxon>Anosia</taxon>
    </lineage>
</organism>
<dbReference type="PANTHER" id="PTHR46205:SF3">
    <property type="entry name" value="LOQUACIOUS, ISOFORM B"/>
    <property type="match status" value="1"/>
</dbReference>
<comment type="caution">
    <text evidence="5">The sequence shown here is derived from an EMBL/GenBank/DDBJ whole genome shotgun (WGS) entry which is preliminary data.</text>
</comment>
<dbReference type="Pfam" id="PF00035">
    <property type="entry name" value="dsrm"/>
    <property type="match status" value="2"/>
</dbReference>
<evidence type="ECO:0000256" key="3">
    <source>
        <dbReference type="SAM" id="MobiDB-lite"/>
    </source>
</evidence>
<gene>
    <name evidence="5" type="ORF">DCHRY22_LOCUS4386</name>
</gene>
<feature type="region of interest" description="Disordered" evidence="3">
    <location>
        <begin position="80"/>
        <end position="114"/>
    </location>
</feature>
<dbReference type="Gene3D" id="3.30.160.20">
    <property type="match status" value="2"/>
</dbReference>
<dbReference type="AlphaFoldDB" id="A0A8J2QNQ1"/>
<dbReference type="GO" id="GO:0035197">
    <property type="term" value="F:siRNA binding"/>
    <property type="evidence" value="ECO:0007669"/>
    <property type="project" value="TreeGrafter"/>
</dbReference>
<proteinExistence type="predicted"/>
<dbReference type="EMBL" id="CAKASE010000049">
    <property type="protein sequence ID" value="CAG9563191.1"/>
    <property type="molecule type" value="Genomic_DNA"/>
</dbReference>
<dbReference type="GO" id="GO:0005737">
    <property type="term" value="C:cytoplasm"/>
    <property type="evidence" value="ECO:0007669"/>
    <property type="project" value="TreeGrafter"/>
</dbReference>
<dbReference type="GO" id="GO:0003725">
    <property type="term" value="F:double-stranded RNA binding"/>
    <property type="evidence" value="ECO:0007669"/>
    <property type="project" value="TreeGrafter"/>
</dbReference>
<evidence type="ECO:0000259" key="4">
    <source>
        <dbReference type="PROSITE" id="PS50137"/>
    </source>
</evidence>
<dbReference type="InterPro" id="IPR051247">
    <property type="entry name" value="RLC_Component"/>
</dbReference>
<keyword evidence="6" id="KW-1185">Reference proteome</keyword>
<dbReference type="GO" id="GO:0016442">
    <property type="term" value="C:RISC complex"/>
    <property type="evidence" value="ECO:0007669"/>
    <property type="project" value="TreeGrafter"/>
</dbReference>
<protein>
    <submittedName>
        <fullName evidence="5">(African queen) hypothetical protein</fullName>
    </submittedName>
</protein>
<dbReference type="PROSITE" id="PS50137">
    <property type="entry name" value="DS_RBD"/>
    <property type="match status" value="2"/>
</dbReference>
<dbReference type="OrthoDB" id="5961559at2759"/>
<dbReference type="InterPro" id="IPR014720">
    <property type="entry name" value="dsRBD_dom"/>
</dbReference>
<accession>A0A8J2QNQ1</accession>
<dbReference type="GO" id="GO:0005634">
    <property type="term" value="C:nucleus"/>
    <property type="evidence" value="ECO:0007669"/>
    <property type="project" value="TreeGrafter"/>
</dbReference>
<reference evidence="5" key="1">
    <citation type="submission" date="2021-09" db="EMBL/GenBank/DDBJ databases">
        <authorList>
            <person name="Martin H S."/>
        </authorList>
    </citation>
    <scope>NUCLEOTIDE SEQUENCE</scope>
</reference>
<dbReference type="PANTHER" id="PTHR46205">
    <property type="entry name" value="LOQUACIOUS, ISOFORM B"/>
    <property type="match status" value="1"/>
</dbReference>
<dbReference type="GO" id="GO:0070920">
    <property type="term" value="P:regulation of regulatory ncRNA processing"/>
    <property type="evidence" value="ECO:0007669"/>
    <property type="project" value="TreeGrafter"/>
</dbReference>
<evidence type="ECO:0000256" key="2">
    <source>
        <dbReference type="PROSITE-ProRule" id="PRU00266"/>
    </source>
</evidence>
<feature type="domain" description="DRBM" evidence="4">
    <location>
        <begin position="4"/>
        <end position="71"/>
    </location>
</feature>
<dbReference type="CDD" id="cd10845">
    <property type="entry name" value="DSRM_RNAse_III_family"/>
    <property type="match status" value="1"/>
</dbReference>
<dbReference type="GO" id="GO:0070578">
    <property type="term" value="C:RISC-loading complex"/>
    <property type="evidence" value="ECO:0007669"/>
    <property type="project" value="TreeGrafter"/>
</dbReference>
<keyword evidence="1 2" id="KW-0694">RNA-binding</keyword>
<dbReference type="SUPFAM" id="SSF54768">
    <property type="entry name" value="dsRNA-binding domain-like"/>
    <property type="match status" value="2"/>
</dbReference>
<evidence type="ECO:0000256" key="1">
    <source>
        <dbReference type="ARBA" id="ARBA00022884"/>
    </source>
</evidence>
<sequence>MMKTAVTVLQEMMLKLGLVPEYECVSQSGPHHQAMFEYRCTVYGCDASAVARSKKEAKQEAARYMLQKLFARGLSVPAPYATMPSEQERPSSPPSPNNNPALEPGPSAVTGRSTLPLDTRSYVALLKELSEQYHLGEPQYELVSDTGPAHHRHFTIRVSLGLHSRQCTSTTKKAARQLAAEQLYTYLRDNLSRLTGDFVEEEALARALEKSLKKKDAAAGSETPSKGCNIDTAMNRFTELHEMAGHCLDLGQRISQYHNGLMMHIEESKRLSGQEALKANVSAEDTERALESVCSALGLRVERGVSCGKSLSVLRLVPTAPPLAFAGGDDKGAATAALRYLRRNLITQSV</sequence>
<evidence type="ECO:0000313" key="6">
    <source>
        <dbReference type="Proteomes" id="UP000789524"/>
    </source>
</evidence>
<dbReference type="GO" id="GO:0030422">
    <property type="term" value="P:siRNA processing"/>
    <property type="evidence" value="ECO:0007669"/>
    <property type="project" value="TreeGrafter"/>
</dbReference>
<dbReference type="Proteomes" id="UP000789524">
    <property type="component" value="Unassembled WGS sequence"/>
</dbReference>
<name>A0A8J2QNQ1_9NEOP</name>
<evidence type="ECO:0000313" key="5">
    <source>
        <dbReference type="EMBL" id="CAG9563191.1"/>
    </source>
</evidence>